<feature type="transmembrane region" description="Helical" evidence="1">
    <location>
        <begin position="150"/>
        <end position="168"/>
    </location>
</feature>
<protein>
    <submittedName>
        <fullName evidence="2">Uncharacterized protein</fullName>
    </submittedName>
</protein>
<organism evidence="2 3">
    <name type="scientific">Kitasatospora putterlickiae</name>
    <dbReference type="NCBI Taxonomy" id="221725"/>
    <lineage>
        <taxon>Bacteria</taxon>
        <taxon>Bacillati</taxon>
        <taxon>Actinomycetota</taxon>
        <taxon>Actinomycetes</taxon>
        <taxon>Kitasatosporales</taxon>
        <taxon>Streptomycetaceae</taxon>
        <taxon>Kitasatospora</taxon>
    </lineage>
</organism>
<feature type="transmembrane region" description="Helical" evidence="1">
    <location>
        <begin position="289"/>
        <end position="310"/>
    </location>
</feature>
<feature type="transmembrane region" description="Helical" evidence="1">
    <location>
        <begin position="264"/>
        <end position="283"/>
    </location>
</feature>
<feature type="transmembrane region" description="Helical" evidence="1">
    <location>
        <begin position="239"/>
        <end position="257"/>
    </location>
</feature>
<feature type="transmembrane region" description="Helical" evidence="1">
    <location>
        <begin position="122"/>
        <end position="143"/>
    </location>
</feature>
<proteinExistence type="predicted"/>
<dbReference type="EMBL" id="BAAAKJ010000153">
    <property type="protein sequence ID" value="GAA1394839.1"/>
    <property type="molecule type" value="Genomic_DNA"/>
</dbReference>
<feature type="transmembrane region" description="Helical" evidence="1">
    <location>
        <begin position="74"/>
        <end position="99"/>
    </location>
</feature>
<keyword evidence="3" id="KW-1185">Reference proteome</keyword>
<evidence type="ECO:0000313" key="3">
    <source>
        <dbReference type="Proteomes" id="UP001499863"/>
    </source>
</evidence>
<dbReference type="RefSeq" id="WP_344334096.1">
    <property type="nucleotide sequence ID" value="NZ_BAAAKJ010000153.1"/>
</dbReference>
<feature type="transmembrane region" description="Helical" evidence="1">
    <location>
        <begin position="208"/>
        <end position="227"/>
    </location>
</feature>
<accession>A0ABN1Y0X2</accession>
<reference evidence="2 3" key="1">
    <citation type="journal article" date="2019" name="Int. J. Syst. Evol. Microbiol.">
        <title>The Global Catalogue of Microorganisms (GCM) 10K type strain sequencing project: providing services to taxonomists for standard genome sequencing and annotation.</title>
        <authorList>
            <consortium name="The Broad Institute Genomics Platform"/>
            <consortium name="The Broad Institute Genome Sequencing Center for Infectious Disease"/>
            <person name="Wu L."/>
            <person name="Ma J."/>
        </authorList>
    </citation>
    <scope>NUCLEOTIDE SEQUENCE [LARGE SCALE GENOMIC DNA]</scope>
    <source>
        <strain evidence="2 3">JCM 12393</strain>
    </source>
</reference>
<name>A0ABN1Y0X2_9ACTN</name>
<comment type="caution">
    <text evidence="2">The sequence shown here is derived from an EMBL/GenBank/DDBJ whole genome shotgun (WGS) entry which is preliminary data.</text>
</comment>
<dbReference type="Proteomes" id="UP001499863">
    <property type="component" value="Unassembled WGS sequence"/>
</dbReference>
<keyword evidence="1" id="KW-0472">Membrane</keyword>
<gene>
    <name evidence="2" type="ORF">GCM10009639_29420</name>
</gene>
<keyword evidence="1" id="KW-0812">Transmembrane</keyword>
<sequence length="330" mass="34365">MTIQTFPGVMGEPVALRAALMLYPARYRRERGDELSAVFADSTAGTSRLATAREVLDLGAYGLRMRTGLTASSVVGQLFALAAPLVAGAVAGLCAAYTVDQVVNPAWVPAWTPPDRIGEVPAFVWFLGQALLPLLLVAAVLAGRRREARYAAFGVAGVGALGVLTAAVQHTPSLWWFLARSGESTPLLLAGLLFAFAPQELMEERPDARGRIAVLAAAAGGALILTAEGFYSSFGLLDRDAAVALLLVPAAALLFAARGRLAPAAIGLAALPMTLGFNVFRTWQSVGGMWRMAPLTVAVVVGLVATGWMLRRAGDGRRTGAGAGGVRSLV</sequence>
<feature type="transmembrane region" description="Helical" evidence="1">
    <location>
        <begin position="174"/>
        <end position="196"/>
    </location>
</feature>
<keyword evidence="1" id="KW-1133">Transmembrane helix</keyword>
<evidence type="ECO:0000256" key="1">
    <source>
        <dbReference type="SAM" id="Phobius"/>
    </source>
</evidence>
<evidence type="ECO:0000313" key="2">
    <source>
        <dbReference type="EMBL" id="GAA1394839.1"/>
    </source>
</evidence>